<feature type="compositionally biased region" description="Polar residues" evidence="1">
    <location>
        <begin position="1"/>
        <end position="10"/>
    </location>
</feature>
<dbReference type="EMBL" id="CAKOGL010000017">
    <property type="protein sequence ID" value="CAH2096723.1"/>
    <property type="molecule type" value="Genomic_DNA"/>
</dbReference>
<evidence type="ECO:0000313" key="2">
    <source>
        <dbReference type="EMBL" id="CAH2096723.1"/>
    </source>
</evidence>
<proteinExistence type="predicted"/>
<feature type="compositionally biased region" description="Polar residues" evidence="1">
    <location>
        <begin position="99"/>
        <end position="110"/>
    </location>
</feature>
<dbReference type="AlphaFoldDB" id="A0AAU9UFB9"/>
<feature type="compositionally biased region" description="Basic and acidic residues" evidence="1">
    <location>
        <begin position="193"/>
        <end position="210"/>
    </location>
</feature>
<feature type="region of interest" description="Disordered" evidence="1">
    <location>
        <begin position="237"/>
        <end position="288"/>
    </location>
</feature>
<evidence type="ECO:0000313" key="3">
    <source>
        <dbReference type="Proteomes" id="UP001153954"/>
    </source>
</evidence>
<name>A0AAU9UFB9_EUPED</name>
<organism evidence="2 3">
    <name type="scientific">Euphydryas editha</name>
    <name type="common">Edith's checkerspot</name>
    <dbReference type="NCBI Taxonomy" id="104508"/>
    <lineage>
        <taxon>Eukaryota</taxon>
        <taxon>Metazoa</taxon>
        <taxon>Ecdysozoa</taxon>
        <taxon>Arthropoda</taxon>
        <taxon>Hexapoda</taxon>
        <taxon>Insecta</taxon>
        <taxon>Pterygota</taxon>
        <taxon>Neoptera</taxon>
        <taxon>Endopterygota</taxon>
        <taxon>Lepidoptera</taxon>
        <taxon>Glossata</taxon>
        <taxon>Ditrysia</taxon>
        <taxon>Papilionoidea</taxon>
        <taxon>Nymphalidae</taxon>
        <taxon>Nymphalinae</taxon>
        <taxon>Euphydryas</taxon>
    </lineage>
</organism>
<dbReference type="Gene3D" id="6.10.140.1020">
    <property type="match status" value="1"/>
</dbReference>
<keyword evidence="3" id="KW-1185">Reference proteome</keyword>
<accession>A0AAU9UFB9</accession>
<dbReference type="Proteomes" id="UP001153954">
    <property type="component" value="Unassembled WGS sequence"/>
</dbReference>
<comment type="caution">
    <text evidence="2">The sequence shown here is derived from an EMBL/GenBank/DDBJ whole genome shotgun (WGS) entry which is preliminary data.</text>
</comment>
<feature type="region of interest" description="Disordered" evidence="1">
    <location>
        <begin position="1"/>
        <end position="163"/>
    </location>
</feature>
<feature type="compositionally biased region" description="Basic and acidic residues" evidence="1">
    <location>
        <begin position="141"/>
        <end position="162"/>
    </location>
</feature>
<reference evidence="2" key="1">
    <citation type="submission" date="2022-03" db="EMBL/GenBank/DDBJ databases">
        <authorList>
            <person name="Tunstrom K."/>
        </authorList>
    </citation>
    <scope>NUCLEOTIDE SEQUENCE</scope>
</reference>
<gene>
    <name evidence="2" type="ORF">EEDITHA_LOCUS12029</name>
</gene>
<feature type="region of interest" description="Disordered" evidence="1">
    <location>
        <begin position="300"/>
        <end position="340"/>
    </location>
</feature>
<feature type="region of interest" description="Disordered" evidence="1">
    <location>
        <begin position="184"/>
        <end position="218"/>
    </location>
</feature>
<sequence length="481" mass="54362">MKNVSKIQKNNKSESPKTPGGISKSLLTPCRRVGLSRNWRKSGSSPFISPLSGTESSTTETQDLEPRKRKRPITDETPQEVSQNNDKNEDLLEIASCDTPLTTDNRTPTRSLLPRKKSKTLLLSKDCEENENIPEISNVSTEEKVDSPTIKTKKDSSEDTKVTKILRTNSKHISKIIKSPLTIKDVEQSQLEANDKPKQGSEIDKNESIKISKQKSPENLTKECIVVIQKKLFKSKANIDNCNKPKENETTSQVLFDSDSDDTPLSNLNKKENNTTNKPVLTNDDDDEFQDSKIVKKLQHKTTSTTELKAKSETKQKSKTLKNKPKPKIKPETRVPSSQESIDLDDDDFVCNKKTILIKKTYDKLSKPFKAKSTGSITQKDIDELNERIKNKKNLLLAKALTNETVELRSLIKKWQRGCQDALTELLDLMKKKMPEQQNMEYSEILQLLKIPPDLVGYDSENDCFITPDDANIVLSGFDIN</sequence>
<protein>
    <recommendedName>
        <fullName evidence="4">Swi5-dependent recombination DNA repair protein 1 homolog</fullName>
    </recommendedName>
</protein>
<feature type="compositionally biased region" description="Polar residues" evidence="1">
    <location>
        <begin position="41"/>
        <end position="61"/>
    </location>
</feature>
<evidence type="ECO:0008006" key="4">
    <source>
        <dbReference type="Google" id="ProtNLM"/>
    </source>
</evidence>
<evidence type="ECO:0000256" key="1">
    <source>
        <dbReference type="SAM" id="MobiDB-lite"/>
    </source>
</evidence>
<feature type="compositionally biased region" description="Basic residues" evidence="1">
    <location>
        <begin position="317"/>
        <end position="328"/>
    </location>
</feature>